<dbReference type="InterPro" id="IPR028978">
    <property type="entry name" value="Chorismate_lyase_/UTRA_dom_sf"/>
</dbReference>
<dbReference type="Pfam" id="PF00392">
    <property type="entry name" value="GntR"/>
    <property type="match status" value="1"/>
</dbReference>
<dbReference type="PANTHER" id="PTHR44846:SF1">
    <property type="entry name" value="MANNOSYL-D-GLYCERATE TRANSPORT_METABOLISM SYSTEM REPRESSOR MNGR-RELATED"/>
    <property type="match status" value="1"/>
</dbReference>
<dbReference type="PRINTS" id="PR00035">
    <property type="entry name" value="HTHGNTR"/>
</dbReference>
<keyword evidence="1" id="KW-0805">Transcription regulation</keyword>
<evidence type="ECO:0000313" key="6">
    <source>
        <dbReference type="Proteomes" id="UP001082703"/>
    </source>
</evidence>
<evidence type="ECO:0000313" key="5">
    <source>
        <dbReference type="EMBL" id="MCY1714773.1"/>
    </source>
</evidence>
<gene>
    <name evidence="5" type="ORF">OUY18_10970</name>
</gene>
<evidence type="ECO:0000256" key="1">
    <source>
        <dbReference type="ARBA" id="ARBA00023015"/>
    </source>
</evidence>
<keyword evidence="3" id="KW-0804">Transcription</keyword>
<dbReference type="InterPro" id="IPR036388">
    <property type="entry name" value="WH-like_DNA-bd_sf"/>
</dbReference>
<dbReference type="Proteomes" id="UP001082703">
    <property type="component" value="Unassembled WGS sequence"/>
</dbReference>
<dbReference type="SMART" id="SM00345">
    <property type="entry name" value="HTH_GNTR"/>
    <property type="match status" value="1"/>
</dbReference>
<dbReference type="PROSITE" id="PS50949">
    <property type="entry name" value="HTH_GNTR"/>
    <property type="match status" value="1"/>
</dbReference>
<evidence type="ECO:0000256" key="3">
    <source>
        <dbReference type="ARBA" id="ARBA00023163"/>
    </source>
</evidence>
<dbReference type="InterPro" id="IPR050679">
    <property type="entry name" value="Bact_HTH_transcr_reg"/>
</dbReference>
<keyword evidence="2" id="KW-0238">DNA-binding</keyword>
<protein>
    <submittedName>
        <fullName evidence="5">GntR family transcriptional regulator</fullName>
    </submittedName>
</protein>
<dbReference type="Pfam" id="PF07702">
    <property type="entry name" value="UTRA"/>
    <property type="match status" value="1"/>
</dbReference>
<feature type="domain" description="HTH gntR-type" evidence="4">
    <location>
        <begin position="6"/>
        <end position="74"/>
    </location>
</feature>
<dbReference type="CDD" id="cd07377">
    <property type="entry name" value="WHTH_GntR"/>
    <property type="match status" value="1"/>
</dbReference>
<dbReference type="SUPFAM" id="SSF46785">
    <property type="entry name" value="Winged helix' DNA-binding domain"/>
    <property type="match status" value="1"/>
</dbReference>
<organism evidence="5 6">
    <name type="scientific">Caproiciproducens galactitolivorans</name>
    <dbReference type="NCBI Taxonomy" id="642589"/>
    <lineage>
        <taxon>Bacteria</taxon>
        <taxon>Bacillati</taxon>
        <taxon>Bacillota</taxon>
        <taxon>Clostridia</taxon>
        <taxon>Eubacteriales</taxon>
        <taxon>Acutalibacteraceae</taxon>
        <taxon>Caproiciproducens</taxon>
    </lineage>
</organism>
<proteinExistence type="predicted"/>
<comment type="caution">
    <text evidence="5">The sequence shown here is derived from an EMBL/GenBank/DDBJ whole genome shotgun (WGS) entry which is preliminary data.</text>
</comment>
<evidence type="ECO:0000256" key="2">
    <source>
        <dbReference type="ARBA" id="ARBA00023125"/>
    </source>
</evidence>
<dbReference type="Gene3D" id="3.40.1410.10">
    <property type="entry name" value="Chorismate lyase-like"/>
    <property type="match status" value="1"/>
</dbReference>
<name>A0ABT4BXL8_9FIRM</name>
<dbReference type="PANTHER" id="PTHR44846">
    <property type="entry name" value="MANNOSYL-D-GLYCERATE TRANSPORT/METABOLISM SYSTEM REPRESSOR MNGR-RELATED"/>
    <property type="match status" value="1"/>
</dbReference>
<reference evidence="5 6" key="1">
    <citation type="submission" date="2022-11" db="EMBL/GenBank/DDBJ databases">
        <authorList>
            <person name="Caiyu Z."/>
        </authorList>
    </citation>
    <scope>NUCLEOTIDE SEQUENCE [LARGE SCALE GENOMIC DNA]</scope>
    <source>
        <strain evidence="5 6">YR-4</strain>
    </source>
</reference>
<dbReference type="SUPFAM" id="SSF64288">
    <property type="entry name" value="Chorismate lyase-like"/>
    <property type="match status" value="1"/>
</dbReference>
<dbReference type="InterPro" id="IPR036390">
    <property type="entry name" value="WH_DNA-bd_sf"/>
</dbReference>
<dbReference type="InterPro" id="IPR000524">
    <property type="entry name" value="Tscrpt_reg_HTH_GntR"/>
</dbReference>
<dbReference type="RefSeq" id="WP_268058829.1">
    <property type="nucleotide sequence ID" value="NZ_JAPOHA010000011.1"/>
</dbReference>
<dbReference type="SMART" id="SM00866">
    <property type="entry name" value="UTRA"/>
    <property type="match status" value="1"/>
</dbReference>
<dbReference type="EMBL" id="JAPOHA010000011">
    <property type="protein sequence ID" value="MCY1714773.1"/>
    <property type="molecule type" value="Genomic_DNA"/>
</dbReference>
<dbReference type="Gene3D" id="1.10.10.10">
    <property type="entry name" value="Winged helix-like DNA-binding domain superfamily/Winged helix DNA-binding domain"/>
    <property type="match status" value="1"/>
</dbReference>
<evidence type="ECO:0000259" key="4">
    <source>
        <dbReference type="PROSITE" id="PS50949"/>
    </source>
</evidence>
<accession>A0ABT4BXL8</accession>
<keyword evidence="6" id="KW-1185">Reference proteome</keyword>
<dbReference type="InterPro" id="IPR011663">
    <property type="entry name" value="UTRA"/>
</dbReference>
<sequence>MEQIMLPKYYILKQKLIEKIDQEEFKANELIPSERELIQMYDVSRITVRKAIDELVNEGYLYKVQGKGTYVKSDAYSQDLISITSCTEDVINLGMTPSRTVISASVLEADNKRSHNLELGKNEKVFRLERIYYADNEPINHTVTYLPYKLFPGIEKFDFSKESLYKILEEKYDTKITKAKRSVEAILAKDEIADYLDVEPGQPILLFGCITYGVANGKEIPIENFKCCYRSDKFKFYINQVK</sequence>